<dbReference type="PROSITE" id="PS51273">
    <property type="entry name" value="GATASE_TYPE_1"/>
    <property type="match status" value="1"/>
</dbReference>
<dbReference type="FunFam" id="3.40.50.880:FF:000030">
    <property type="entry name" value="Gamma-glutamyl-gamma-aminobutyrate hydrolase PuuD"/>
    <property type="match status" value="1"/>
</dbReference>
<dbReference type="Proteomes" id="UP000569903">
    <property type="component" value="Unassembled WGS sequence"/>
</dbReference>
<dbReference type="GO" id="GO:0006598">
    <property type="term" value="P:polyamine catabolic process"/>
    <property type="evidence" value="ECO:0007669"/>
    <property type="project" value="TreeGrafter"/>
</dbReference>
<dbReference type="InterPro" id="IPR044668">
    <property type="entry name" value="PuuD-like"/>
</dbReference>
<evidence type="ECO:0000313" key="2">
    <source>
        <dbReference type="Proteomes" id="UP000569903"/>
    </source>
</evidence>
<evidence type="ECO:0000313" key="1">
    <source>
        <dbReference type="EMBL" id="MBC1457081.1"/>
    </source>
</evidence>
<dbReference type="GO" id="GO:0033969">
    <property type="term" value="F:gamma-glutamyl-gamma-aminobutyrate hydrolase activity"/>
    <property type="evidence" value="ECO:0007669"/>
    <property type="project" value="TreeGrafter"/>
</dbReference>
<name>A0A841YTK1_9LIST</name>
<dbReference type="Pfam" id="PF07722">
    <property type="entry name" value="Peptidase_C26"/>
    <property type="match status" value="1"/>
</dbReference>
<keyword evidence="1" id="KW-0378">Hydrolase</keyword>
<dbReference type="PANTHER" id="PTHR43235:SF1">
    <property type="entry name" value="GLUTAMINE AMIDOTRANSFERASE PB2B2.05-RELATED"/>
    <property type="match status" value="1"/>
</dbReference>
<sequence length="259" mass="27705">MTAIIGISAAQLTEQVPNTISRNGTYVGGDYVSVVAKSGAAPFVIPVTETRLVTTFVDQIDGLILSGGQDVSPALYGADSQAKLGAICPTRDLFELALLKEALLQKKPILAICRGAQLLNVALGGTLHQDTSYIENANLAHMQQDGATRATHDIQVAKASRLHSILGNTARVNSFHHQAVDKLGTGLKITATAPDGVVEAIEKEGAPFVVGVQWHPELIAERDASMQHLFRDFVKNAELGALKQFYNAPANFKKRATLR</sequence>
<dbReference type="InterPro" id="IPR011697">
    <property type="entry name" value="Peptidase_C26"/>
</dbReference>
<organism evidence="1 2">
    <name type="scientific">Listeria newyorkensis</name>
    <dbReference type="NCBI Taxonomy" id="1497681"/>
    <lineage>
        <taxon>Bacteria</taxon>
        <taxon>Bacillati</taxon>
        <taxon>Bacillota</taxon>
        <taxon>Bacilli</taxon>
        <taxon>Bacillales</taxon>
        <taxon>Listeriaceae</taxon>
        <taxon>Listeria</taxon>
    </lineage>
</organism>
<dbReference type="CDD" id="cd01745">
    <property type="entry name" value="GATase1_2"/>
    <property type="match status" value="1"/>
</dbReference>
<accession>A0A841YTK1</accession>
<dbReference type="PANTHER" id="PTHR43235">
    <property type="entry name" value="GLUTAMINE AMIDOTRANSFERASE PB2B2.05-RELATED"/>
    <property type="match status" value="1"/>
</dbReference>
<dbReference type="EMBL" id="JAARQN010000002">
    <property type="protein sequence ID" value="MBC1457081.1"/>
    <property type="molecule type" value="Genomic_DNA"/>
</dbReference>
<protein>
    <submittedName>
        <fullName evidence="1">Gamma-glutamyl-gamma-aminobutyrate hydrolase family protein</fullName>
    </submittedName>
</protein>
<dbReference type="SUPFAM" id="SSF52317">
    <property type="entry name" value="Class I glutamine amidotransferase-like"/>
    <property type="match status" value="1"/>
</dbReference>
<dbReference type="GO" id="GO:0005829">
    <property type="term" value="C:cytosol"/>
    <property type="evidence" value="ECO:0007669"/>
    <property type="project" value="TreeGrafter"/>
</dbReference>
<gene>
    <name evidence="1" type="ORF">HB850_04875</name>
</gene>
<dbReference type="InterPro" id="IPR029062">
    <property type="entry name" value="Class_I_gatase-like"/>
</dbReference>
<comment type="caution">
    <text evidence="1">The sequence shown here is derived from an EMBL/GenBank/DDBJ whole genome shotgun (WGS) entry which is preliminary data.</text>
</comment>
<proteinExistence type="predicted"/>
<dbReference type="RefSeq" id="WP_185388402.1">
    <property type="nucleotide sequence ID" value="NZ_JAARQN010000002.1"/>
</dbReference>
<dbReference type="AlphaFoldDB" id="A0A841YTK1"/>
<reference evidence="1 2" key="1">
    <citation type="submission" date="2020-03" db="EMBL/GenBank/DDBJ databases">
        <title>Soil Listeria distribution.</title>
        <authorList>
            <person name="Liao J."/>
            <person name="Wiedmann M."/>
        </authorList>
    </citation>
    <scope>NUCLEOTIDE SEQUENCE [LARGE SCALE GENOMIC DNA]</scope>
    <source>
        <strain evidence="1 2">FSL L7-1614</strain>
    </source>
</reference>
<dbReference type="Gene3D" id="3.40.50.880">
    <property type="match status" value="1"/>
</dbReference>